<accession>A0A7Y9ITA7</accession>
<evidence type="ECO:0000313" key="2">
    <source>
        <dbReference type="Proteomes" id="UP000542125"/>
    </source>
</evidence>
<dbReference type="Proteomes" id="UP000542125">
    <property type="component" value="Unassembled WGS sequence"/>
</dbReference>
<keyword evidence="2" id="KW-1185">Reference proteome</keyword>
<evidence type="ECO:0000313" key="1">
    <source>
        <dbReference type="EMBL" id="NYE82646.1"/>
    </source>
</evidence>
<organism evidence="1 2">
    <name type="scientific">Pigmentiphaga litoralis</name>
    <dbReference type="NCBI Taxonomy" id="516702"/>
    <lineage>
        <taxon>Bacteria</taxon>
        <taxon>Pseudomonadati</taxon>
        <taxon>Pseudomonadota</taxon>
        <taxon>Betaproteobacteria</taxon>
        <taxon>Burkholderiales</taxon>
        <taxon>Alcaligenaceae</taxon>
        <taxon>Pigmentiphaga</taxon>
    </lineage>
</organism>
<dbReference type="EMBL" id="JACBYR010000001">
    <property type="protein sequence ID" value="NYE82646.1"/>
    <property type="molecule type" value="Genomic_DNA"/>
</dbReference>
<protein>
    <submittedName>
        <fullName evidence="1">Uncharacterized protein</fullName>
    </submittedName>
</protein>
<proteinExistence type="predicted"/>
<sequence>MIDSLGFFRDESVGRKRIAGLIQPVTWQCHMDYAPPLVARRDNDAAARHFAKVGGISW</sequence>
<reference evidence="1 2" key="1">
    <citation type="submission" date="2020-07" db="EMBL/GenBank/DDBJ databases">
        <title>Genomic Encyclopedia of Type Strains, Phase IV (KMG-V): Genome sequencing to study the core and pangenomes of soil and plant-associated prokaryotes.</title>
        <authorList>
            <person name="Whitman W."/>
        </authorList>
    </citation>
    <scope>NUCLEOTIDE SEQUENCE [LARGE SCALE GENOMIC DNA]</scope>
    <source>
        <strain evidence="1 2">SAS40</strain>
    </source>
</reference>
<dbReference type="RefSeq" id="WP_179585707.1">
    <property type="nucleotide sequence ID" value="NZ_JACBYR010000001.1"/>
</dbReference>
<dbReference type="AlphaFoldDB" id="A0A7Y9ITA7"/>
<comment type="caution">
    <text evidence="1">The sequence shown here is derived from an EMBL/GenBank/DDBJ whole genome shotgun (WGS) entry which is preliminary data.</text>
</comment>
<name>A0A7Y9ITA7_9BURK</name>
<gene>
    <name evidence="1" type="ORF">FHW18_001917</name>
</gene>